<dbReference type="EMBL" id="JFKC01000006">
    <property type="protein sequence ID" value="OSQ51192.1"/>
    <property type="molecule type" value="Genomic_DNA"/>
</dbReference>
<dbReference type="Gene3D" id="3.30.1130.10">
    <property type="match status" value="1"/>
</dbReference>
<sequence>MSSEIRLAFAHPSERAIATADDGPVDRISLRDHIVEVEIGAFQAERGTRQRVCFNVVVEVEPIVGHIDDDVDRILSYDRVTEAIATELAAERLNLLETLAERIAERILLEPQALRAFVRIEKLDRGPGALGVEIVRSRSDLGDAAQDASQERPHPRVVYLSNAAMASEHLGAWIDQLSAERAPLILCVGLPDGPRPEAGQALPQRRVDLLAIEQNGWCLAARDARCKVVATRTELDWAMKNGQVCIWAPSKIVLDAVEGPETSVTDTVALTGWFAQEMEASELLVVDAETPALENVSVRNSAIGESVL</sequence>
<reference evidence="9 10" key="1">
    <citation type="submission" date="2014-03" db="EMBL/GenBank/DDBJ databases">
        <title>The draft genome sequence of Marivita geojedonensis KCTC 23882.</title>
        <authorList>
            <person name="Lai Q."/>
            <person name="Shao Z."/>
        </authorList>
    </citation>
    <scope>NUCLEOTIDE SEQUENCE [LARGE SCALE GENOMIC DNA]</scope>
    <source>
        <strain evidence="9 10">DPG-138</strain>
    </source>
</reference>
<evidence type="ECO:0000256" key="5">
    <source>
        <dbReference type="ARBA" id="ARBA00022909"/>
    </source>
</evidence>
<keyword evidence="5" id="KW-0289">Folate biosynthesis</keyword>
<feature type="domain" description="Dihydroneopterin aldolase/epimerase" evidence="8">
    <location>
        <begin position="28"/>
        <end position="136"/>
    </location>
</feature>
<dbReference type="InterPro" id="IPR006157">
    <property type="entry name" value="FolB_dom"/>
</dbReference>
<evidence type="ECO:0000256" key="7">
    <source>
        <dbReference type="ARBA" id="ARBA00032903"/>
    </source>
</evidence>
<dbReference type="GO" id="GO:0046656">
    <property type="term" value="P:folic acid biosynthetic process"/>
    <property type="evidence" value="ECO:0007669"/>
    <property type="project" value="UniProtKB-KW"/>
</dbReference>
<dbReference type="Proteomes" id="UP000193926">
    <property type="component" value="Unassembled WGS sequence"/>
</dbReference>
<organism evidence="9 10">
    <name type="scientific">Marivita geojedonensis</name>
    <dbReference type="NCBI Taxonomy" id="1123756"/>
    <lineage>
        <taxon>Bacteria</taxon>
        <taxon>Pseudomonadati</taxon>
        <taxon>Pseudomonadota</taxon>
        <taxon>Alphaproteobacteria</taxon>
        <taxon>Rhodobacterales</taxon>
        <taxon>Roseobacteraceae</taxon>
        <taxon>Marivita</taxon>
    </lineage>
</organism>
<evidence type="ECO:0000256" key="1">
    <source>
        <dbReference type="ARBA" id="ARBA00001353"/>
    </source>
</evidence>
<keyword evidence="10" id="KW-1185">Reference proteome</keyword>
<evidence type="ECO:0000256" key="3">
    <source>
        <dbReference type="ARBA" id="ARBA00005708"/>
    </source>
</evidence>
<dbReference type="InterPro" id="IPR006156">
    <property type="entry name" value="Dihydroneopterin_aldolase"/>
</dbReference>
<dbReference type="PANTHER" id="PTHR42844">
    <property type="entry name" value="DIHYDRONEOPTERIN ALDOLASE 1-RELATED"/>
    <property type="match status" value="1"/>
</dbReference>
<dbReference type="GO" id="GO:0005737">
    <property type="term" value="C:cytoplasm"/>
    <property type="evidence" value="ECO:0007669"/>
    <property type="project" value="TreeGrafter"/>
</dbReference>
<dbReference type="GO" id="GO:0004150">
    <property type="term" value="F:dihydroneopterin aldolase activity"/>
    <property type="evidence" value="ECO:0007669"/>
    <property type="project" value="UniProtKB-EC"/>
</dbReference>
<comment type="similarity">
    <text evidence="3">Belongs to the DHNA family.</text>
</comment>
<dbReference type="PANTHER" id="PTHR42844:SF1">
    <property type="entry name" value="DIHYDRONEOPTERIN ALDOLASE 1-RELATED"/>
    <property type="match status" value="1"/>
</dbReference>
<comment type="pathway">
    <text evidence="2">Cofactor biosynthesis; tetrahydrofolate biosynthesis; 2-amino-4-hydroxy-6-hydroxymethyl-7,8-dihydropteridine diphosphate from 7,8-dihydroneopterin triphosphate: step 3/4.</text>
</comment>
<keyword evidence="6" id="KW-0456">Lyase</keyword>
<dbReference type="Pfam" id="PF02152">
    <property type="entry name" value="FolB"/>
    <property type="match status" value="1"/>
</dbReference>
<dbReference type="RefSeq" id="WP_085636386.1">
    <property type="nucleotide sequence ID" value="NZ_JFKC01000006.1"/>
</dbReference>
<comment type="catalytic activity">
    <reaction evidence="1">
        <text>7,8-dihydroneopterin = 6-hydroxymethyl-7,8-dihydropterin + glycolaldehyde</text>
        <dbReference type="Rhea" id="RHEA:10540"/>
        <dbReference type="ChEBI" id="CHEBI:17001"/>
        <dbReference type="ChEBI" id="CHEBI:17071"/>
        <dbReference type="ChEBI" id="CHEBI:44841"/>
        <dbReference type="EC" id="4.1.2.25"/>
    </reaction>
</comment>
<dbReference type="SMART" id="SM00905">
    <property type="entry name" value="FolB"/>
    <property type="match status" value="1"/>
</dbReference>
<dbReference type="InterPro" id="IPR043133">
    <property type="entry name" value="GTP-CH-I_C/QueF"/>
</dbReference>
<accession>A0A1X4NLT6</accession>
<evidence type="ECO:0000256" key="2">
    <source>
        <dbReference type="ARBA" id="ARBA00005013"/>
    </source>
</evidence>
<comment type="caution">
    <text evidence="9">The sequence shown here is derived from an EMBL/GenBank/DDBJ whole genome shotgun (WGS) entry which is preliminary data.</text>
</comment>
<dbReference type="SUPFAM" id="SSF55620">
    <property type="entry name" value="Tetrahydrobiopterin biosynthesis enzymes-like"/>
    <property type="match status" value="1"/>
</dbReference>
<proteinExistence type="inferred from homology"/>
<evidence type="ECO:0000313" key="10">
    <source>
        <dbReference type="Proteomes" id="UP000193926"/>
    </source>
</evidence>
<gene>
    <name evidence="9" type="ORF">MGEO_08950</name>
</gene>
<dbReference type="STRING" id="1123756.MGEO_08950"/>
<dbReference type="EC" id="4.1.2.25" evidence="4"/>
<evidence type="ECO:0000313" key="9">
    <source>
        <dbReference type="EMBL" id="OSQ51192.1"/>
    </source>
</evidence>
<dbReference type="OrthoDB" id="7678026at2"/>
<evidence type="ECO:0000259" key="8">
    <source>
        <dbReference type="SMART" id="SM00905"/>
    </source>
</evidence>
<protein>
    <recommendedName>
        <fullName evidence="4">dihydroneopterin aldolase</fullName>
        <ecNumber evidence="4">4.1.2.25</ecNumber>
    </recommendedName>
    <alternativeName>
        <fullName evidence="7">7,8-dihydroneopterin aldolase</fullName>
    </alternativeName>
</protein>
<dbReference type="AlphaFoldDB" id="A0A1X4NLT6"/>
<evidence type="ECO:0000256" key="4">
    <source>
        <dbReference type="ARBA" id="ARBA00013043"/>
    </source>
</evidence>
<evidence type="ECO:0000256" key="6">
    <source>
        <dbReference type="ARBA" id="ARBA00023239"/>
    </source>
</evidence>
<name>A0A1X4NLT6_9RHOB</name>